<feature type="compositionally biased region" description="Low complexity" evidence="1">
    <location>
        <begin position="386"/>
        <end position="398"/>
    </location>
</feature>
<protein>
    <submittedName>
        <fullName evidence="2">Uncharacterized protein</fullName>
    </submittedName>
</protein>
<evidence type="ECO:0000313" key="2">
    <source>
        <dbReference type="EMBL" id="GIL82387.1"/>
    </source>
</evidence>
<reference evidence="2" key="1">
    <citation type="journal article" date="2021" name="Proc. Natl. Acad. Sci. U.S.A.">
        <title>Three genomes in the algal genus Volvox reveal the fate of a haploid sex-determining region after a transition to homothallism.</title>
        <authorList>
            <person name="Yamamoto K."/>
            <person name="Hamaji T."/>
            <person name="Kawai-Toyooka H."/>
            <person name="Matsuzaki R."/>
            <person name="Takahashi F."/>
            <person name="Nishimura Y."/>
            <person name="Kawachi M."/>
            <person name="Noguchi H."/>
            <person name="Minakuchi Y."/>
            <person name="Umen J.G."/>
            <person name="Toyoda A."/>
            <person name="Nozaki H."/>
        </authorList>
    </citation>
    <scope>NUCLEOTIDE SEQUENCE</scope>
    <source>
        <strain evidence="3">NIES-3785</strain>
        <strain evidence="2">NIES-3786</strain>
    </source>
</reference>
<gene>
    <name evidence="2" type="ORF">Vretifemale_11386</name>
    <name evidence="3" type="ORF">Vretimale_11841</name>
</gene>
<dbReference type="AlphaFoldDB" id="A0A8J4CG63"/>
<sequence length="419" mass="45168">MKNVLVKFGSMARRHSSADGTLNSVDSVSVRANVVEQQVVRLKAADEARKAREERLAALNPFCIDATLVECLSDGQGSVEDKVKAFKLLTQCGLKSIILAAFVKERTPDLKFLQAMRSQKLIDEHCLAFSELFDANGSDLPGQDLPFGLAKMIQFGIQNAILECDLAAPYINWNKYSTEDFCALVESRCRWVAANLFAGRSVPPASFVHLRDFATAMQVAPQRVLELVQYLGRLEPGIRPQGILIHEPASGHFPFEAAPYVAAVRAVMDATGWTEPPQQAGGTLSAAGSGLLLVHVTAGYGLAHATVLECLAAGCNGVMASLCEEAEPASVHASSLLDLVNLSRLGNPHVAAHFNMDQLRAAAQEVSAMVLRAQREADKTAEREAAQQAQQQQQQQQAKPPTASTSPSHSRQPLILGHA</sequence>
<evidence type="ECO:0000256" key="1">
    <source>
        <dbReference type="SAM" id="MobiDB-lite"/>
    </source>
</evidence>
<comment type="caution">
    <text evidence="2">The sequence shown here is derived from an EMBL/GenBank/DDBJ whole genome shotgun (WGS) entry which is preliminary data.</text>
</comment>
<organism evidence="2 4">
    <name type="scientific">Volvox reticuliferus</name>
    <dbReference type="NCBI Taxonomy" id="1737510"/>
    <lineage>
        <taxon>Eukaryota</taxon>
        <taxon>Viridiplantae</taxon>
        <taxon>Chlorophyta</taxon>
        <taxon>core chlorophytes</taxon>
        <taxon>Chlorophyceae</taxon>
        <taxon>CS clade</taxon>
        <taxon>Chlamydomonadales</taxon>
        <taxon>Volvocaceae</taxon>
        <taxon>Volvox</taxon>
    </lineage>
</organism>
<evidence type="ECO:0000313" key="4">
    <source>
        <dbReference type="Proteomes" id="UP000747110"/>
    </source>
</evidence>
<dbReference type="Proteomes" id="UP000722791">
    <property type="component" value="Unassembled WGS sequence"/>
</dbReference>
<feature type="region of interest" description="Disordered" evidence="1">
    <location>
        <begin position="374"/>
        <end position="419"/>
    </location>
</feature>
<accession>A0A8J4CG63</accession>
<dbReference type="OrthoDB" id="548559at2759"/>
<keyword evidence="4" id="KW-1185">Reference proteome</keyword>
<dbReference type="Proteomes" id="UP000747110">
    <property type="component" value="Unassembled WGS sequence"/>
</dbReference>
<evidence type="ECO:0000313" key="3">
    <source>
        <dbReference type="EMBL" id="GIM07768.1"/>
    </source>
</evidence>
<dbReference type="EMBL" id="BNCP01000024">
    <property type="protein sequence ID" value="GIL82387.1"/>
    <property type="molecule type" value="Genomic_DNA"/>
</dbReference>
<dbReference type="EMBL" id="BNCQ01000025">
    <property type="protein sequence ID" value="GIM07768.1"/>
    <property type="molecule type" value="Genomic_DNA"/>
</dbReference>
<feature type="compositionally biased region" description="Basic and acidic residues" evidence="1">
    <location>
        <begin position="374"/>
        <end position="385"/>
    </location>
</feature>
<feature type="compositionally biased region" description="Polar residues" evidence="1">
    <location>
        <begin position="402"/>
        <end position="411"/>
    </location>
</feature>
<name>A0A8J4CG63_9CHLO</name>
<proteinExistence type="predicted"/>